<feature type="transmembrane region" description="Helical" evidence="6">
    <location>
        <begin position="182"/>
        <end position="205"/>
    </location>
</feature>
<comment type="subcellular location">
    <subcellularLocation>
        <location evidence="1">Cell membrane</location>
        <topology evidence="1">Multi-pass membrane protein</topology>
    </subcellularLocation>
</comment>
<dbReference type="InterPro" id="IPR000620">
    <property type="entry name" value="EamA_dom"/>
</dbReference>
<evidence type="ECO:0000313" key="9">
    <source>
        <dbReference type="Proteomes" id="UP000190867"/>
    </source>
</evidence>
<organism evidence="8 9">
    <name type="scientific">Haemophilus paracuniculus</name>
    <dbReference type="NCBI Taxonomy" id="734"/>
    <lineage>
        <taxon>Bacteria</taxon>
        <taxon>Pseudomonadati</taxon>
        <taxon>Pseudomonadota</taxon>
        <taxon>Gammaproteobacteria</taxon>
        <taxon>Pasteurellales</taxon>
        <taxon>Pasteurellaceae</taxon>
        <taxon>Haemophilus</taxon>
    </lineage>
</organism>
<name>A0A1T0AQH3_9PAST</name>
<dbReference type="SUPFAM" id="SSF103481">
    <property type="entry name" value="Multidrug resistance efflux transporter EmrE"/>
    <property type="match status" value="2"/>
</dbReference>
<feature type="transmembrane region" description="Helical" evidence="6">
    <location>
        <begin position="69"/>
        <end position="86"/>
    </location>
</feature>
<dbReference type="RefSeq" id="WP_078237325.1">
    <property type="nucleotide sequence ID" value="NZ_MUYA01000010.1"/>
</dbReference>
<evidence type="ECO:0000256" key="3">
    <source>
        <dbReference type="ARBA" id="ARBA00022692"/>
    </source>
</evidence>
<feature type="transmembrane region" description="Helical" evidence="6">
    <location>
        <begin position="149"/>
        <end position="170"/>
    </location>
</feature>
<comment type="caution">
    <text evidence="8">The sequence shown here is derived from an EMBL/GenBank/DDBJ whole genome shotgun (WGS) entry which is preliminary data.</text>
</comment>
<keyword evidence="9" id="KW-1185">Reference proteome</keyword>
<dbReference type="Pfam" id="PF00892">
    <property type="entry name" value="EamA"/>
    <property type="match status" value="2"/>
</dbReference>
<evidence type="ECO:0000256" key="1">
    <source>
        <dbReference type="ARBA" id="ARBA00004651"/>
    </source>
</evidence>
<keyword evidence="2" id="KW-1003">Cell membrane</keyword>
<gene>
    <name evidence="8" type="ORF">B0187_07915</name>
</gene>
<keyword evidence="4 6" id="KW-1133">Transmembrane helix</keyword>
<dbReference type="EMBL" id="MUYA01000010">
    <property type="protein sequence ID" value="OOR98579.1"/>
    <property type="molecule type" value="Genomic_DNA"/>
</dbReference>
<dbReference type="PANTHER" id="PTHR42920">
    <property type="entry name" value="OS03G0707200 PROTEIN-RELATED"/>
    <property type="match status" value="1"/>
</dbReference>
<evidence type="ECO:0000256" key="4">
    <source>
        <dbReference type="ARBA" id="ARBA00022989"/>
    </source>
</evidence>
<dbReference type="OrthoDB" id="8611655at2"/>
<reference evidence="8 9" key="1">
    <citation type="submission" date="2017-02" db="EMBL/GenBank/DDBJ databases">
        <title>Draft genome sequence of Haemophilus paracuniculus CCUG 43573 type strain.</title>
        <authorList>
            <person name="Engstrom-Jakobsson H."/>
            <person name="Salva-Serra F."/>
            <person name="Thorell K."/>
            <person name="Gonzales-Siles L."/>
            <person name="Karlsson R."/>
            <person name="Boulund F."/>
            <person name="Engstrand L."/>
            <person name="Kristiansson E."/>
            <person name="Moore E."/>
        </authorList>
    </citation>
    <scope>NUCLEOTIDE SEQUENCE [LARGE SCALE GENOMIC DNA]</scope>
    <source>
        <strain evidence="8 9">CCUG 43573</strain>
    </source>
</reference>
<proteinExistence type="predicted"/>
<evidence type="ECO:0000256" key="2">
    <source>
        <dbReference type="ARBA" id="ARBA00022475"/>
    </source>
</evidence>
<feature type="transmembrane region" description="Helical" evidence="6">
    <location>
        <begin position="211"/>
        <end position="229"/>
    </location>
</feature>
<evidence type="ECO:0000259" key="7">
    <source>
        <dbReference type="Pfam" id="PF00892"/>
    </source>
</evidence>
<dbReference type="PANTHER" id="PTHR42920:SF5">
    <property type="entry name" value="EAMA DOMAIN-CONTAINING PROTEIN"/>
    <property type="match status" value="1"/>
</dbReference>
<feature type="transmembrane region" description="Helical" evidence="6">
    <location>
        <begin position="37"/>
        <end position="57"/>
    </location>
</feature>
<feature type="domain" description="EamA" evidence="7">
    <location>
        <begin position="152"/>
        <end position="282"/>
    </location>
</feature>
<keyword evidence="5 6" id="KW-0472">Membrane</keyword>
<protein>
    <submittedName>
        <fullName evidence="8">EamA family transporter</fullName>
    </submittedName>
</protein>
<dbReference type="STRING" id="734.B0187_07915"/>
<accession>A0A1T0AQH3</accession>
<evidence type="ECO:0000256" key="5">
    <source>
        <dbReference type="ARBA" id="ARBA00023136"/>
    </source>
</evidence>
<feature type="domain" description="EamA" evidence="7">
    <location>
        <begin position="6"/>
        <end position="141"/>
    </location>
</feature>
<dbReference type="Proteomes" id="UP000190867">
    <property type="component" value="Unassembled WGS sequence"/>
</dbReference>
<evidence type="ECO:0000256" key="6">
    <source>
        <dbReference type="SAM" id="Phobius"/>
    </source>
</evidence>
<dbReference type="AlphaFoldDB" id="A0A1T0AQH3"/>
<evidence type="ECO:0000313" key="8">
    <source>
        <dbReference type="EMBL" id="OOR98579.1"/>
    </source>
</evidence>
<feature type="transmembrane region" description="Helical" evidence="6">
    <location>
        <begin position="250"/>
        <end position="283"/>
    </location>
</feature>
<dbReference type="InterPro" id="IPR051258">
    <property type="entry name" value="Diverse_Substrate_Transporter"/>
</dbReference>
<sequence>MQKIPAEFFALAAAGLNGTIGVFTRFGLENSSPFAIAFWKCFVAFLVLLPICLAKAPLRQQTQALAGRWKPLAFLAFLGIFALYFFETWAFSEASIPLVSFLTYAAGVITILLSVWVLNEKMTWYKATAFALIFAGVGLLFLFEGSVSGSYFGILLAILGGLGYALFIFFSKFFNLPSGLPLLVWLFGFGSIYLFVPFAFTGLSVPDTTSWLMIFALVLLPSIGGFYCTTKAVEKGEAGKVQIIETTDPLFSALFAFLIFGDLLAPLGMLGAGLIMAGLLFSLKK</sequence>
<keyword evidence="3 6" id="KW-0812">Transmembrane</keyword>
<dbReference type="InterPro" id="IPR037185">
    <property type="entry name" value="EmrE-like"/>
</dbReference>
<dbReference type="GO" id="GO:0005886">
    <property type="term" value="C:plasma membrane"/>
    <property type="evidence" value="ECO:0007669"/>
    <property type="project" value="UniProtKB-SubCell"/>
</dbReference>
<feature type="transmembrane region" description="Helical" evidence="6">
    <location>
        <begin position="98"/>
        <end position="117"/>
    </location>
</feature>
<feature type="transmembrane region" description="Helical" evidence="6">
    <location>
        <begin position="124"/>
        <end position="143"/>
    </location>
</feature>